<accession>A0A4P7NKX7</accession>
<evidence type="ECO:0000313" key="1">
    <source>
        <dbReference type="EMBL" id="QBZ62706.1"/>
    </source>
</evidence>
<organism evidence="1 2">
    <name type="scientific">Pyricularia oryzae</name>
    <name type="common">Rice blast fungus</name>
    <name type="synonym">Magnaporthe oryzae</name>
    <dbReference type="NCBI Taxonomy" id="318829"/>
    <lineage>
        <taxon>Eukaryota</taxon>
        <taxon>Fungi</taxon>
        <taxon>Dikarya</taxon>
        <taxon>Ascomycota</taxon>
        <taxon>Pezizomycotina</taxon>
        <taxon>Sordariomycetes</taxon>
        <taxon>Sordariomycetidae</taxon>
        <taxon>Magnaporthales</taxon>
        <taxon>Pyriculariaceae</taxon>
        <taxon>Pyricularia</taxon>
    </lineage>
</organism>
<dbReference type="Proteomes" id="UP000294847">
    <property type="component" value="Chromosome 5"/>
</dbReference>
<dbReference type="EMBL" id="CP034208">
    <property type="protein sequence ID" value="QBZ62706.1"/>
    <property type="molecule type" value="Genomic_DNA"/>
</dbReference>
<evidence type="ECO:0000313" key="2">
    <source>
        <dbReference type="Proteomes" id="UP000294847"/>
    </source>
</evidence>
<reference evidence="1 2" key="1">
    <citation type="journal article" date="2019" name="Mol. Biol. Evol.">
        <title>Blast fungal genomes show frequent chromosomal changes, gene gains and losses, and effector gene turnover.</title>
        <authorList>
            <person name="Gomez Luciano L.B."/>
            <person name="Jason Tsai I."/>
            <person name="Chuma I."/>
            <person name="Tosa Y."/>
            <person name="Chen Y.H."/>
            <person name="Li J.Y."/>
            <person name="Li M.Y."/>
            <person name="Jade Lu M.Y."/>
            <person name="Nakayashiki H."/>
            <person name="Li W.H."/>
        </authorList>
    </citation>
    <scope>NUCLEOTIDE SEQUENCE [LARGE SCALE GENOMIC DNA]</scope>
    <source>
        <strain evidence="1">MZ5-1-6</strain>
    </source>
</reference>
<sequence length="214" mass="23843">MRDSRHIISNGLASQHFEAWPRCPIPLTSPAQDLREAIAKNEQLAANLSESDKSLHEAIKDVVVLSMNLNEISKRLTFNNNGDKEGNKDQVVASQISPDELVNLKKEIHAEVQTLVRAEVSHLKHDHAVEMGTMASQTAHLDASLSSVLCSRGFHSIRLNRIEGKLDEINLLDFPAKIRGLEAELKAVCDELRELKEKELPKDEDGTYPSHTEA</sequence>
<proteinExistence type="predicted"/>
<dbReference type="AlphaFoldDB" id="A0A4P7NKX7"/>
<protein>
    <submittedName>
        <fullName evidence="1">Uncharacterized protein</fullName>
    </submittedName>
</protein>
<name>A0A4P7NKX7_PYROR</name>
<gene>
    <name evidence="1" type="ORF">PoMZ_11593</name>
</gene>